<sequence>MKKFIMILILLLTGTLAACSNEVKVLGENEINKQKDVQKYISELQNFKIDYKGYKVFESPNSKSIVVNPHFPDTTPCPSS</sequence>
<dbReference type="AlphaFoldDB" id="A0A2B0MXK7"/>
<evidence type="ECO:0000313" key="2">
    <source>
        <dbReference type="EMBL" id="PFK47634.1"/>
    </source>
</evidence>
<organism evidence="2 3">
    <name type="scientific">Bacillus cereus</name>
    <dbReference type="NCBI Taxonomy" id="1396"/>
    <lineage>
        <taxon>Bacteria</taxon>
        <taxon>Bacillati</taxon>
        <taxon>Bacillota</taxon>
        <taxon>Bacilli</taxon>
        <taxon>Bacillales</taxon>
        <taxon>Bacillaceae</taxon>
        <taxon>Bacillus</taxon>
        <taxon>Bacillus cereus group</taxon>
    </lineage>
</organism>
<accession>A0A2B0MXK7</accession>
<evidence type="ECO:0000256" key="1">
    <source>
        <dbReference type="SAM" id="SignalP"/>
    </source>
</evidence>
<dbReference type="PROSITE" id="PS51257">
    <property type="entry name" value="PROKAR_LIPOPROTEIN"/>
    <property type="match status" value="1"/>
</dbReference>
<protein>
    <recommendedName>
        <fullName evidence="4">Lipoprotein</fullName>
    </recommendedName>
</protein>
<gene>
    <name evidence="2" type="ORF">COI93_00605</name>
</gene>
<proteinExistence type="predicted"/>
<keyword evidence="1" id="KW-0732">Signal</keyword>
<reference evidence="2 3" key="1">
    <citation type="submission" date="2017-09" db="EMBL/GenBank/DDBJ databases">
        <title>Large-scale bioinformatics analysis of Bacillus genomes uncovers conserved roles of natural products in bacterial physiology.</title>
        <authorList>
            <consortium name="Agbiome Team Llc"/>
            <person name="Bleich R.M."/>
            <person name="Grubbs K.J."/>
            <person name="Santa Maria K.C."/>
            <person name="Allen S.E."/>
            <person name="Farag S."/>
            <person name="Shank E.A."/>
            <person name="Bowers A."/>
        </authorList>
    </citation>
    <scope>NUCLEOTIDE SEQUENCE [LARGE SCALE GENOMIC DNA]</scope>
    <source>
        <strain evidence="2 3">AFS083043</strain>
    </source>
</reference>
<dbReference type="EMBL" id="NUWN01000004">
    <property type="protein sequence ID" value="PFK47634.1"/>
    <property type="molecule type" value="Genomic_DNA"/>
</dbReference>
<dbReference type="RefSeq" id="WP_098489208.1">
    <property type="nucleotide sequence ID" value="NZ_NUWN01000004.1"/>
</dbReference>
<dbReference type="Proteomes" id="UP000242656">
    <property type="component" value="Unassembled WGS sequence"/>
</dbReference>
<comment type="caution">
    <text evidence="2">The sequence shown here is derived from an EMBL/GenBank/DDBJ whole genome shotgun (WGS) entry which is preliminary data.</text>
</comment>
<evidence type="ECO:0000313" key="3">
    <source>
        <dbReference type="Proteomes" id="UP000242656"/>
    </source>
</evidence>
<feature type="chain" id="PRO_5038704901" description="Lipoprotein" evidence="1">
    <location>
        <begin position="18"/>
        <end position="80"/>
    </location>
</feature>
<feature type="signal peptide" evidence="1">
    <location>
        <begin position="1"/>
        <end position="17"/>
    </location>
</feature>
<name>A0A2B0MXK7_BACCE</name>
<evidence type="ECO:0008006" key="4">
    <source>
        <dbReference type="Google" id="ProtNLM"/>
    </source>
</evidence>